<dbReference type="Proteomes" id="UP000887565">
    <property type="component" value="Unplaced"/>
</dbReference>
<organism evidence="1 2">
    <name type="scientific">Romanomermis culicivorax</name>
    <name type="common">Nematode worm</name>
    <dbReference type="NCBI Taxonomy" id="13658"/>
    <lineage>
        <taxon>Eukaryota</taxon>
        <taxon>Metazoa</taxon>
        <taxon>Ecdysozoa</taxon>
        <taxon>Nematoda</taxon>
        <taxon>Enoplea</taxon>
        <taxon>Dorylaimia</taxon>
        <taxon>Mermithida</taxon>
        <taxon>Mermithoidea</taxon>
        <taxon>Mermithidae</taxon>
        <taxon>Romanomermis</taxon>
    </lineage>
</organism>
<name>A0A915IRN1_ROMCU</name>
<dbReference type="AlphaFoldDB" id="A0A915IRN1"/>
<dbReference type="WBParaSite" id="nRc.2.0.1.t16525-RA">
    <property type="protein sequence ID" value="nRc.2.0.1.t16525-RA"/>
    <property type="gene ID" value="nRc.2.0.1.g16525"/>
</dbReference>
<keyword evidence="1" id="KW-1185">Reference proteome</keyword>
<evidence type="ECO:0000313" key="2">
    <source>
        <dbReference type="WBParaSite" id="nRc.2.0.1.t16525-RA"/>
    </source>
</evidence>
<protein>
    <submittedName>
        <fullName evidence="2">Uncharacterized protein</fullName>
    </submittedName>
</protein>
<sequence>MCSYHGLCTHKDASCQTQHPDSAGPSNTATTSAGRCYFCQMRCWIFSRRSGFRTDTVTCLAAAASEICDEGQCKPIKDAKNDWRHQHGHVVSTDGRFPIRHRHDGAVWSMDLAKKYPHLPWVLLNEPLEVEVLRAAVDAVHHAVEQAGRNAQNTAVVAALPSTTKTAAQTLVAIALQQPVATAKPMPTVANAFGETLRAIKDNVSIIEASPFPAATAPWSPKIGVLCKVHPCMVLVIDFPGKKLISSHDNGE</sequence>
<reference evidence="2" key="1">
    <citation type="submission" date="2022-11" db="UniProtKB">
        <authorList>
            <consortium name="WormBaseParasite"/>
        </authorList>
    </citation>
    <scope>IDENTIFICATION</scope>
</reference>
<proteinExistence type="predicted"/>
<evidence type="ECO:0000313" key="1">
    <source>
        <dbReference type="Proteomes" id="UP000887565"/>
    </source>
</evidence>
<accession>A0A915IRN1</accession>